<evidence type="ECO:0000313" key="2">
    <source>
        <dbReference type="EMBL" id="GIX99102.1"/>
    </source>
</evidence>
<evidence type="ECO:0000313" key="3">
    <source>
        <dbReference type="Proteomes" id="UP001054837"/>
    </source>
</evidence>
<dbReference type="AlphaFoldDB" id="A0AAV4PVA5"/>
<comment type="caution">
    <text evidence="2">The sequence shown here is derived from an EMBL/GenBank/DDBJ whole genome shotgun (WGS) entry which is preliminary data.</text>
</comment>
<sequence>MKRPHIQQETTFAATTSTTKQKTEKTKQGNKSPGRNTKKPSNDPCIRGSRNEWPPICLCPPFVYVSLVRFPQWAPLLKESSFAFSWSAPAKNVLFSSIFFWFCYTRPYILLSKWVGLE</sequence>
<accession>A0AAV4PVA5</accession>
<gene>
    <name evidence="2" type="ORF">CDAR_497701</name>
</gene>
<dbReference type="EMBL" id="BPLQ01003268">
    <property type="protein sequence ID" value="GIX99102.1"/>
    <property type="molecule type" value="Genomic_DNA"/>
</dbReference>
<feature type="region of interest" description="Disordered" evidence="1">
    <location>
        <begin position="1"/>
        <end position="50"/>
    </location>
</feature>
<protein>
    <submittedName>
        <fullName evidence="2">Uncharacterized protein</fullName>
    </submittedName>
</protein>
<proteinExistence type="predicted"/>
<keyword evidence="3" id="KW-1185">Reference proteome</keyword>
<evidence type="ECO:0000256" key="1">
    <source>
        <dbReference type="SAM" id="MobiDB-lite"/>
    </source>
</evidence>
<dbReference type="Proteomes" id="UP001054837">
    <property type="component" value="Unassembled WGS sequence"/>
</dbReference>
<reference evidence="2 3" key="1">
    <citation type="submission" date="2021-06" db="EMBL/GenBank/DDBJ databases">
        <title>Caerostris darwini draft genome.</title>
        <authorList>
            <person name="Kono N."/>
            <person name="Arakawa K."/>
        </authorList>
    </citation>
    <scope>NUCLEOTIDE SEQUENCE [LARGE SCALE GENOMIC DNA]</scope>
</reference>
<organism evidence="2 3">
    <name type="scientific">Caerostris darwini</name>
    <dbReference type="NCBI Taxonomy" id="1538125"/>
    <lineage>
        <taxon>Eukaryota</taxon>
        <taxon>Metazoa</taxon>
        <taxon>Ecdysozoa</taxon>
        <taxon>Arthropoda</taxon>
        <taxon>Chelicerata</taxon>
        <taxon>Arachnida</taxon>
        <taxon>Araneae</taxon>
        <taxon>Araneomorphae</taxon>
        <taxon>Entelegynae</taxon>
        <taxon>Araneoidea</taxon>
        <taxon>Araneidae</taxon>
        <taxon>Caerostris</taxon>
    </lineage>
</organism>
<feature type="compositionally biased region" description="Low complexity" evidence="1">
    <location>
        <begin position="7"/>
        <end position="20"/>
    </location>
</feature>
<name>A0AAV4PVA5_9ARAC</name>